<reference evidence="2 3" key="1">
    <citation type="submission" date="2020-02" db="EMBL/GenBank/DDBJ databases">
        <title>Draft genome sequence of Haematococcus lacustris strain NIES-144.</title>
        <authorList>
            <person name="Morimoto D."/>
            <person name="Nakagawa S."/>
            <person name="Yoshida T."/>
            <person name="Sawayama S."/>
        </authorList>
    </citation>
    <scope>NUCLEOTIDE SEQUENCE [LARGE SCALE GENOMIC DNA]</scope>
    <source>
        <strain evidence="2 3">NIES-144</strain>
    </source>
</reference>
<evidence type="ECO:0000313" key="2">
    <source>
        <dbReference type="EMBL" id="GFH09166.1"/>
    </source>
</evidence>
<feature type="compositionally biased region" description="Low complexity" evidence="1">
    <location>
        <begin position="207"/>
        <end position="228"/>
    </location>
</feature>
<evidence type="ECO:0000313" key="3">
    <source>
        <dbReference type="Proteomes" id="UP000485058"/>
    </source>
</evidence>
<evidence type="ECO:0000256" key="1">
    <source>
        <dbReference type="SAM" id="MobiDB-lite"/>
    </source>
</evidence>
<accession>A0A699YQI5</accession>
<comment type="caution">
    <text evidence="2">The sequence shown here is derived from an EMBL/GenBank/DDBJ whole genome shotgun (WGS) entry which is preliminary data.</text>
</comment>
<dbReference type="AlphaFoldDB" id="A0A699YQI5"/>
<feature type="region of interest" description="Disordered" evidence="1">
    <location>
        <begin position="169"/>
        <end position="234"/>
    </location>
</feature>
<keyword evidence="3" id="KW-1185">Reference proteome</keyword>
<sequence length="234" mass="25515">MRTRWAGKQAWGVDLCYNRAHCSTSDRALPLNFIHSGSSHNYTAYKRAAITAASLPNLLRLPGRLQEEPAWQAGPGFGTAHSRGVSRGFSGVGVCVRPRREVARHCHHLAILVFQYLQLWHGIWYNAACAFEHVGCTHSIATVLLASAGCADGRCTNNFHVHHSVKVSRGDPTCLWRPQPSQSTSRNEQVKGHRQAKAGPSDNPRYQGPTQPTKGTGQGQGKTAKAKPAPQPGR</sequence>
<dbReference type="Proteomes" id="UP000485058">
    <property type="component" value="Unassembled WGS sequence"/>
</dbReference>
<proteinExistence type="predicted"/>
<organism evidence="2 3">
    <name type="scientific">Haematococcus lacustris</name>
    <name type="common">Green alga</name>
    <name type="synonym">Haematococcus pluvialis</name>
    <dbReference type="NCBI Taxonomy" id="44745"/>
    <lineage>
        <taxon>Eukaryota</taxon>
        <taxon>Viridiplantae</taxon>
        <taxon>Chlorophyta</taxon>
        <taxon>core chlorophytes</taxon>
        <taxon>Chlorophyceae</taxon>
        <taxon>CS clade</taxon>
        <taxon>Chlamydomonadales</taxon>
        <taxon>Haematococcaceae</taxon>
        <taxon>Haematococcus</taxon>
    </lineage>
</organism>
<dbReference type="EMBL" id="BLLF01000213">
    <property type="protein sequence ID" value="GFH09166.1"/>
    <property type="molecule type" value="Genomic_DNA"/>
</dbReference>
<name>A0A699YQI5_HAELA</name>
<gene>
    <name evidence="2" type="ORF">HaLaN_04263</name>
</gene>
<protein>
    <submittedName>
        <fullName evidence="2">Uncharacterized protein</fullName>
    </submittedName>
</protein>